<dbReference type="PANTHER" id="PTHR36045:SF2">
    <property type="entry name" value="OS04G0558500 PROTEIN"/>
    <property type="match status" value="1"/>
</dbReference>
<feature type="region of interest" description="Disordered" evidence="1">
    <location>
        <begin position="1"/>
        <end position="20"/>
    </location>
</feature>
<comment type="caution">
    <text evidence="2">The sequence shown here is derived from an EMBL/GenBank/DDBJ whole genome shotgun (WGS) entry which is preliminary data.</text>
</comment>
<keyword evidence="3" id="KW-1185">Reference proteome</keyword>
<dbReference type="OrthoDB" id="10361779at2759"/>
<dbReference type="AlphaFoldDB" id="A0A8T2U676"/>
<name>A0A8T2U676_CERRI</name>
<dbReference type="Proteomes" id="UP000825935">
    <property type="component" value="Chromosome 9"/>
</dbReference>
<dbReference type="PANTHER" id="PTHR36045">
    <property type="entry name" value="OS04G0558500 PROTEIN"/>
    <property type="match status" value="1"/>
</dbReference>
<reference evidence="2" key="1">
    <citation type="submission" date="2021-08" db="EMBL/GenBank/DDBJ databases">
        <title>WGS assembly of Ceratopteris richardii.</title>
        <authorList>
            <person name="Marchant D.B."/>
            <person name="Chen G."/>
            <person name="Jenkins J."/>
            <person name="Shu S."/>
            <person name="Leebens-Mack J."/>
            <person name="Grimwood J."/>
            <person name="Schmutz J."/>
            <person name="Soltis P."/>
            <person name="Soltis D."/>
            <person name="Chen Z.-H."/>
        </authorList>
    </citation>
    <scope>NUCLEOTIDE SEQUENCE</scope>
    <source>
        <strain evidence="2">Whitten #5841</strain>
        <tissue evidence="2">Leaf</tissue>
    </source>
</reference>
<accession>A0A8T2U676</accession>
<protein>
    <submittedName>
        <fullName evidence="2">Uncharacterized protein</fullName>
    </submittedName>
</protein>
<proteinExistence type="predicted"/>
<feature type="compositionally biased region" description="Polar residues" evidence="1">
    <location>
        <begin position="1"/>
        <end position="10"/>
    </location>
</feature>
<evidence type="ECO:0000256" key="1">
    <source>
        <dbReference type="SAM" id="MobiDB-lite"/>
    </source>
</evidence>
<sequence>MMETARSSGNPEEKAVDDESMEAMVATLFREEEDDDEEIRQLQAHIRILAAKVEDYSANGPALISSRLQSYLQHRRPTFTLDPLQDALSESEFLDPGLDDDDPSIVQAKMLKSKIVSLTESIPALVQRMKACLDACDKKQRLAEESKPPLPCFLQDVQKVWEALSPRRR</sequence>
<gene>
    <name evidence="2" type="ORF">KP509_09G087900</name>
</gene>
<evidence type="ECO:0000313" key="3">
    <source>
        <dbReference type="Proteomes" id="UP000825935"/>
    </source>
</evidence>
<evidence type="ECO:0000313" key="2">
    <source>
        <dbReference type="EMBL" id="KAH7430198.1"/>
    </source>
</evidence>
<dbReference type="OMA" id="NCLEACE"/>
<organism evidence="2 3">
    <name type="scientific">Ceratopteris richardii</name>
    <name type="common">Triangle waterfern</name>
    <dbReference type="NCBI Taxonomy" id="49495"/>
    <lineage>
        <taxon>Eukaryota</taxon>
        <taxon>Viridiplantae</taxon>
        <taxon>Streptophyta</taxon>
        <taxon>Embryophyta</taxon>
        <taxon>Tracheophyta</taxon>
        <taxon>Polypodiopsida</taxon>
        <taxon>Polypodiidae</taxon>
        <taxon>Polypodiales</taxon>
        <taxon>Pteridineae</taxon>
        <taxon>Pteridaceae</taxon>
        <taxon>Parkerioideae</taxon>
        <taxon>Ceratopteris</taxon>
    </lineage>
</organism>
<dbReference type="EMBL" id="CM035414">
    <property type="protein sequence ID" value="KAH7430198.1"/>
    <property type="molecule type" value="Genomic_DNA"/>
</dbReference>